<dbReference type="InterPro" id="IPR050517">
    <property type="entry name" value="DDR_Repair_Kinase"/>
</dbReference>
<dbReference type="CDD" id="cd00892">
    <property type="entry name" value="PIKKc_ATR"/>
    <property type="match status" value="1"/>
</dbReference>
<evidence type="ECO:0000256" key="15">
    <source>
        <dbReference type="ARBA" id="ARBA00023254"/>
    </source>
</evidence>
<protein>
    <recommendedName>
        <fullName evidence="5">Serine/threonine-protein kinase MEC1</fullName>
        <ecNumber evidence="4">2.7.11.1</ecNumber>
    </recommendedName>
    <alternativeName>
        <fullName evidence="19">ATR homolog</fullName>
    </alternativeName>
    <alternativeName>
        <fullName evidence="18">DNA-damage checkpoint kinase MEC1</fullName>
    </alternativeName>
    <alternativeName>
        <fullName evidence="17">Mitosis entry checkpoint protein 1</fullName>
    </alternativeName>
</protein>
<dbReference type="SMART" id="SM01343">
    <property type="entry name" value="FATC"/>
    <property type="match status" value="1"/>
</dbReference>
<evidence type="ECO:0000256" key="6">
    <source>
        <dbReference type="ARBA" id="ARBA00022527"/>
    </source>
</evidence>
<dbReference type="FunCoup" id="J3PDA1">
    <property type="interactions" value="1115"/>
</dbReference>
<dbReference type="PROSITE" id="PS50290">
    <property type="entry name" value="PI3_4_KINASE_3"/>
    <property type="match status" value="1"/>
</dbReference>
<dbReference type="InterPro" id="IPR000403">
    <property type="entry name" value="PI3/4_kinase_cat_dom"/>
</dbReference>
<keyword evidence="9" id="KW-0227">DNA damage</keyword>
<keyword evidence="11" id="KW-0067">ATP-binding</keyword>
<keyword evidence="7" id="KW-0808">Transferase</keyword>
<evidence type="ECO:0000256" key="18">
    <source>
        <dbReference type="ARBA" id="ARBA00030459"/>
    </source>
</evidence>
<dbReference type="PANTHER" id="PTHR11139:SF125">
    <property type="entry name" value="SERINE_THREONINE-PROTEIN KINASE MEC1"/>
    <property type="match status" value="1"/>
</dbReference>
<evidence type="ECO:0000256" key="3">
    <source>
        <dbReference type="ARBA" id="ARBA00011370"/>
    </source>
</evidence>
<evidence type="ECO:0000256" key="8">
    <source>
        <dbReference type="ARBA" id="ARBA00022741"/>
    </source>
</evidence>
<dbReference type="EnsemblFungi" id="EJT70446">
    <property type="protein sequence ID" value="EJT70446"/>
    <property type="gene ID" value="GGTG_11469"/>
</dbReference>
<evidence type="ECO:0000256" key="9">
    <source>
        <dbReference type="ARBA" id="ARBA00022763"/>
    </source>
</evidence>
<feature type="domain" description="FAT" evidence="21">
    <location>
        <begin position="1432"/>
        <end position="2006"/>
    </location>
</feature>
<evidence type="ECO:0000256" key="2">
    <source>
        <dbReference type="ARBA" id="ARBA00010769"/>
    </source>
</evidence>
<reference evidence="25" key="1">
    <citation type="submission" date="2010-07" db="EMBL/GenBank/DDBJ databases">
        <title>The genome sequence of Gaeumannomyces graminis var. tritici strain R3-111a-1.</title>
        <authorList>
            <consortium name="The Broad Institute Genome Sequencing Platform"/>
            <person name="Ma L.-J."/>
            <person name="Dead R."/>
            <person name="Young S."/>
            <person name="Zeng Q."/>
            <person name="Koehrsen M."/>
            <person name="Alvarado L."/>
            <person name="Berlin A."/>
            <person name="Chapman S.B."/>
            <person name="Chen Z."/>
            <person name="Freedman E."/>
            <person name="Gellesch M."/>
            <person name="Goldberg J."/>
            <person name="Griggs A."/>
            <person name="Gujja S."/>
            <person name="Heilman E.R."/>
            <person name="Heiman D."/>
            <person name="Hepburn T."/>
            <person name="Howarth C."/>
            <person name="Jen D."/>
            <person name="Larson L."/>
            <person name="Mehta T."/>
            <person name="Neiman D."/>
            <person name="Pearson M."/>
            <person name="Roberts A."/>
            <person name="Saif S."/>
            <person name="Shea T."/>
            <person name="Shenoy N."/>
            <person name="Sisk P."/>
            <person name="Stolte C."/>
            <person name="Sykes S."/>
            <person name="Walk T."/>
            <person name="White J."/>
            <person name="Yandava C."/>
            <person name="Haas B."/>
            <person name="Nusbaum C."/>
            <person name="Birren B."/>
        </authorList>
    </citation>
    <scope>NUCLEOTIDE SEQUENCE [LARGE SCALE GENOMIC DNA]</scope>
    <source>
        <strain evidence="25">R3-111a-1</strain>
    </source>
</reference>
<dbReference type="RefSeq" id="XP_009227624.1">
    <property type="nucleotide sequence ID" value="XM_009229360.1"/>
</dbReference>
<dbReference type="OrthoDB" id="381190at2759"/>
<dbReference type="Gene3D" id="3.30.1010.10">
    <property type="entry name" value="Phosphatidylinositol 3-kinase Catalytic Subunit, Chain A, domain 4"/>
    <property type="match status" value="1"/>
</dbReference>
<sequence>MASHMAAAAHGGGGYNNPPPSTLAAQLVENIAVSSVHSSRSDETQELQKFFTVIERFKNDPNLLKTTAERVEHNHMLIYVYCRVALDGLKWDDPFADRARLKAEALKTANFIRVTIRETPAVLAFVPDEGAFLFRRSEPLWLWVLPKILKLLGSERCIEISSVIESLCEFILGTVNRAGSLWGETNPMICYFQTSVNSLLSYLSTRSPHVHSAISLELPSKTAPSDTYSGNGPPPFRGCTYRVTSVKHAARHACGLLNLLSTAVSSSRTSPALSAALRQTVPWLVDSLQEFHAIQAKWGQEGTLESDTTSAVHCLLKLATLHENVDIVQAGVHHKILNVLVLICGRCLDSTAELLLPDENGVAIRKTFCLAMVQIAHSVMRYKPVSRLAASQLLNPLGNLTTHHEILGPGTDFSRCMELLTSALSCTGVDSFRPDITLEQFVDTDLRQTVSRLKLHSPAPLASQPVTKRRKLSSEPAMLRSIIALICKIFQADALEDYEHIQNLVVLGYSALEGNDACRVLDMIAHVACAADNTLALVSEPMSESNGLRCSFCSDPGRPQRTPQPLDRAAKLMAVTTFTRILKLPAFHNSRKPRVVAMMAMRRLVAHFQEPDLLDLEKSAPGHWCLQSLNSSIRELRIAAGRTLAAFLRNRELATPRIWDVVNGNKSIALGVLKTLSDKDVAHLNETCIMAWGQMGIVVSDKELNLVIVQLLDFLGHRNTIVSAFAFNEVLNLASARNTTPRRLFEPFWKSIAFTTVKDMIARPQTTRLTAEILQLSVAEHLLLVQQSALPWLVLTRKKEVIQKIAEARGETEVWKPCLDNANLSYILALLLVQEAPNIQEFVLSTLRHISSHFNNITFQALIGSETVLTVLELLRDAGEASEERRERIRLALHAMASILIDGKQMKVKKKTLVARFLQAHALGLTSNLAGVINDGSSRHYPVHEQKRSIRAMEEMIKMCTSLIRIARPQISAFLLSALCYNKLRASAFSCWAALLMNVDDEDVHILIGMTFFIIGNYWDTLDDPTKDVCKSMLDRLLTKKHGLLEAKINELPSFSHLPGLADAESRLNELRKPLESRTSFMIFSKRLGNEIPGVVLQALTELSAYLRKHQAFLQTSAIGEQPDMAATTLLRALLDCASKYNGVQPEIGGLCVQCLGSIGCLDSNRLEVVREQREFVILQNFEMASETADFVLFILEEVLVKAFLSTTDTGFQGYLSYAMQELLDKTNFKAAWAENGAERSHELEKYLKLPEHVREVLAPFMTSRYRVKPIAQQTIEYPIFRPSKPYANWLRSIVTDLLHKGQNPFAGILFEPLRRLIRVKELTVAEFLLPYLVIHIVVSDDNVKADRERVLNELRDILLLELPENASYAERENMRLYCEAVFRVLDYSTRWLQMRKVQITSQRDARQREPPAPSPEIKRVEQLIKAIPADLIARRAMDCGQYARALFNLEPHATKMRNNPEADKEETNRLLSELQYIYTQIDEPDGLEGISARLGVVDLNQQILSHRKAGRWSQAQAWYELRLAEEPNNVEVQLDLLTCLKESGQYDVLLNYVEGIIKTPATINRIAPFAVEASWATGRWDTVQKYLSSYAGDVTEVFNLGIGQALMCLRDGRQDQFAEYVHLLRDKVSASMSHSTTSSLQACHDAMLKAHVLTDLEFIAERSAQPADPAQGPDHQETSTTLSRRLEVIGAYVNDKQYLLGIRRAAMELMRPQFGDRDISSLWLTGARLARKAGSMHQSFNAVLHAHRLGDDSATIDNARLLWKEGNHRKAIQVLQSAISSNNFIGHSLGTLVPTSSKSQETQKQLVTAQAHLLLAKWQDSAGQTHASALRQQYQLAAKTHLHWEKGHYYLGRHYKKVLESEQALKPMDQSDEFLSGDTARLVIENYIRSLNYGTKYLFQTLPRILTLWLELGSQVDKPTLEGKISPSKELQQRRKMTLEALHKYLERHMQKMPAYIFYTALPQMVARIAHPNAGVFRVLHAIIVKVVEAHPRQALWSLFGIMTTKTSSDRKERGLEIIRSLQKAKKVDGTGYDLRQLIRSGEKLANQLLLACQNGDFQSNRTTMASLKKDLNFNPKCTPCPLVVPIETCLTPTLPALTDNVRRHAAFSQDLVSIQGFMDEVLVLSSLAKPRKLLAQGSDGRIYGLMVKPKDDLRTDQRLMEFNGMINRSLKRDAESSRRQLYIRTYAVTPLNEECGIIEWVDGLKTLRDILLTIYRAMGITPNYNVLGQMMKDATAMEGRNVRIFSQDILGMFPAVLPLWFMSQFPNPSAWFAARLKYTRSCAVMSMVGTILGLGDRHGENVLLQQGDGGVFHVDFNCLFDKGLTFATPERVPFRLTHNMQAAMGMCGHEGAFRKCSELTLSILRQQEETLMTILEAFVHDPTLDLQKEKKNRANMGGGGVRLNPRSVVESIRRKVRGLLPEESIPLGVEGQVEELIKQAIDHKNLTAMYIGWCPFL</sequence>
<dbReference type="InterPro" id="IPR011009">
    <property type="entry name" value="Kinase-like_dom_sf"/>
</dbReference>
<keyword evidence="25" id="KW-1185">Reference proteome</keyword>
<comment type="subunit">
    <text evidence="3">Associates with DNA double-strand breaks.</text>
</comment>
<dbReference type="GO" id="GO:0005694">
    <property type="term" value="C:chromosome"/>
    <property type="evidence" value="ECO:0007669"/>
    <property type="project" value="TreeGrafter"/>
</dbReference>
<evidence type="ECO:0000313" key="25">
    <source>
        <dbReference type="Proteomes" id="UP000006039"/>
    </source>
</evidence>
<evidence type="ECO:0000256" key="4">
    <source>
        <dbReference type="ARBA" id="ARBA00012513"/>
    </source>
</evidence>
<dbReference type="VEuPathDB" id="FungiDB:GGTG_11469"/>
<dbReference type="Pfam" id="PF25385">
    <property type="entry name" value="HEAT_MEC1_N"/>
    <property type="match status" value="1"/>
</dbReference>
<dbReference type="PROSITE" id="PS51190">
    <property type="entry name" value="FATC"/>
    <property type="match status" value="1"/>
</dbReference>
<evidence type="ECO:0000256" key="17">
    <source>
        <dbReference type="ARBA" id="ARBA00029679"/>
    </source>
</evidence>
<reference evidence="24" key="4">
    <citation type="journal article" date="2015" name="G3 (Bethesda)">
        <title>Genome sequences of three phytopathogenic species of the Magnaporthaceae family of fungi.</title>
        <authorList>
            <person name="Okagaki L.H."/>
            <person name="Nunes C.C."/>
            <person name="Sailsbery J."/>
            <person name="Clay B."/>
            <person name="Brown D."/>
            <person name="John T."/>
            <person name="Oh Y."/>
            <person name="Young N."/>
            <person name="Fitzgerald M."/>
            <person name="Haas B.J."/>
            <person name="Zeng Q."/>
            <person name="Young S."/>
            <person name="Adiconis X."/>
            <person name="Fan L."/>
            <person name="Levin J.Z."/>
            <person name="Mitchell T.K."/>
            <person name="Okubara P.A."/>
            <person name="Farman M.L."/>
            <person name="Kohn L.M."/>
            <person name="Birren B."/>
            <person name="Ma L.-J."/>
            <person name="Dean R.A."/>
        </authorList>
    </citation>
    <scope>NUCLEOTIDE SEQUENCE</scope>
    <source>
        <strain evidence="24">R3-111a-1</strain>
    </source>
</reference>
<keyword evidence="6" id="KW-0723">Serine/threonine-protein kinase</keyword>
<evidence type="ECO:0000313" key="23">
    <source>
        <dbReference type="EMBL" id="EJT70446.1"/>
    </source>
</evidence>
<dbReference type="InterPro" id="IPR003151">
    <property type="entry name" value="PIK-rel_kinase_FAT"/>
</dbReference>
<dbReference type="GO" id="GO:0000723">
    <property type="term" value="P:telomere maintenance"/>
    <property type="evidence" value="ECO:0007669"/>
    <property type="project" value="TreeGrafter"/>
</dbReference>
<dbReference type="InterPro" id="IPR056802">
    <property type="entry name" value="ATR-like_M-HEAT"/>
</dbReference>
<feature type="domain" description="FATC" evidence="22">
    <location>
        <begin position="2427"/>
        <end position="2459"/>
    </location>
</feature>
<dbReference type="GO" id="GO:0005524">
    <property type="term" value="F:ATP binding"/>
    <property type="evidence" value="ECO:0007669"/>
    <property type="project" value="UniProtKB-KW"/>
</dbReference>
<evidence type="ECO:0000256" key="13">
    <source>
        <dbReference type="ARBA" id="ARBA00023204"/>
    </source>
</evidence>
<keyword evidence="13" id="KW-0234">DNA repair</keyword>
<dbReference type="InterPro" id="IPR003152">
    <property type="entry name" value="FATC_dom"/>
</dbReference>
<keyword evidence="14" id="KW-0539">Nucleus</keyword>
<name>J3PDA1_GAET3</name>
<comment type="function">
    <text evidence="16">Serine/threonine protein kinase which activates checkpoint signaling upon genotoxic stresses such as ionizing radiation (IR), ultraviolet light (UV), or DNA replication stalling, thereby acting as a DNA damage sensor. Recognizes the substrate consensus sequence [ST]-Q. Phosphorylates histone H2A to form H2AS128ph (gamma-H2A) at sites of DNA damage, involved in the regulation of DNA damage response mechanism. Required for the control of telomere length and genome stability.</text>
</comment>
<evidence type="ECO:0000313" key="24">
    <source>
        <dbReference type="EnsemblFungi" id="EJT70446"/>
    </source>
</evidence>
<reference evidence="23" key="3">
    <citation type="submission" date="2010-09" db="EMBL/GenBank/DDBJ databases">
        <title>Annotation of Gaeumannomyces graminis var. tritici R3-111a-1.</title>
        <authorList>
            <consortium name="The Broad Institute Genome Sequencing Platform"/>
            <person name="Ma L.-J."/>
            <person name="Dead R."/>
            <person name="Young S.K."/>
            <person name="Zeng Q."/>
            <person name="Gargeya S."/>
            <person name="Fitzgerald M."/>
            <person name="Haas B."/>
            <person name="Abouelleil A."/>
            <person name="Alvarado L."/>
            <person name="Arachchi H.M."/>
            <person name="Berlin A."/>
            <person name="Brown A."/>
            <person name="Chapman S.B."/>
            <person name="Chen Z."/>
            <person name="Dunbar C."/>
            <person name="Freedman E."/>
            <person name="Gearin G."/>
            <person name="Gellesch M."/>
            <person name="Goldberg J."/>
            <person name="Griggs A."/>
            <person name="Gujja S."/>
            <person name="Heiman D."/>
            <person name="Howarth C."/>
            <person name="Larson L."/>
            <person name="Lui A."/>
            <person name="MacDonald P.J.P."/>
            <person name="Mehta T."/>
            <person name="Montmayeur A."/>
            <person name="Murphy C."/>
            <person name="Neiman D."/>
            <person name="Pearson M."/>
            <person name="Priest M."/>
            <person name="Roberts A."/>
            <person name="Saif S."/>
            <person name="Shea T."/>
            <person name="Shenoy N."/>
            <person name="Sisk P."/>
            <person name="Stolte C."/>
            <person name="Sykes S."/>
            <person name="Yandava C."/>
            <person name="Wortman J."/>
            <person name="Nusbaum C."/>
            <person name="Birren B."/>
        </authorList>
    </citation>
    <scope>NUCLEOTIDE SEQUENCE</scope>
    <source>
        <strain evidence="23">R3-111a-1</strain>
    </source>
</reference>
<evidence type="ECO:0000256" key="12">
    <source>
        <dbReference type="ARBA" id="ARBA00022853"/>
    </source>
</evidence>
<dbReference type="SMART" id="SM00146">
    <property type="entry name" value="PI3Kc"/>
    <property type="match status" value="1"/>
</dbReference>
<dbReference type="SMART" id="SM00802">
    <property type="entry name" value="UME"/>
    <property type="match status" value="1"/>
</dbReference>
<evidence type="ECO:0000256" key="1">
    <source>
        <dbReference type="ARBA" id="ARBA00004123"/>
    </source>
</evidence>
<dbReference type="GO" id="GO:0006281">
    <property type="term" value="P:DNA repair"/>
    <property type="evidence" value="ECO:0007669"/>
    <property type="project" value="UniProtKB-KW"/>
</dbReference>
<organism evidence="23">
    <name type="scientific">Gaeumannomyces tritici (strain R3-111a-1)</name>
    <name type="common">Wheat and barley take-all root rot fungus</name>
    <name type="synonym">Gaeumannomyces graminis var. tritici</name>
    <dbReference type="NCBI Taxonomy" id="644352"/>
    <lineage>
        <taxon>Eukaryota</taxon>
        <taxon>Fungi</taxon>
        <taxon>Dikarya</taxon>
        <taxon>Ascomycota</taxon>
        <taxon>Pezizomycotina</taxon>
        <taxon>Sordariomycetes</taxon>
        <taxon>Sordariomycetidae</taxon>
        <taxon>Magnaporthales</taxon>
        <taxon>Magnaporthaceae</taxon>
        <taxon>Gaeumannomyces</taxon>
    </lineage>
</organism>
<dbReference type="Pfam" id="PF08064">
    <property type="entry name" value="UME"/>
    <property type="match status" value="1"/>
</dbReference>
<comment type="similarity">
    <text evidence="2">Belongs to the PI3/PI4-kinase family. ATM subfamily.</text>
</comment>
<dbReference type="STRING" id="644352.J3PDA1"/>
<dbReference type="PANTHER" id="PTHR11139">
    <property type="entry name" value="ATAXIA TELANGIECTASIA MUTATED ATM -RELATED"/>
    <property type="match status" value="1"/>
</dbReference>
<dbReference type="InterPro" id="IPR016024">
    <property type="entry name" value="ARM-type_fold"/>
</dbReference>
<reference evidence="23" key="2">
    <citation type="submission" date="2010-07" db="EMBL/GenBank/DDBJ databases">
        <authorList>
            <consortium name="The Broad Institute Genome Sequencing Platform"/>
            <consortium name="Broad Institute Genome Sequencing Center for Infectious Disease"/>
            <person name="Ma L.-J."/>
            <person name="Dead R."/>
            <person name="Young S."/>
            <person name="Zeng Q."/>
            <person name="Koehrsen M."/>
            <person name="Alvarado L."/>
            <person name="Berlin A."/>
            <person name="Chapman S.B."/>
            <person name="Chen Z."/>
            <person name="Freedman E."/>
            <person name="Gellesch M."/>
            <person name="Goldberg J."/>
            <person name="Griggs A."/>
            <person name="Gujja S."/>
            <person name="Heilman E.R."/>
            <person name="Heiman D."/>
            <person name="Hepburn T."/>
            <person name="Howarth C."/>
            <person name="Jen D."/>
            <person name="Larson L."/>
            <person name="Mehta T."/>
            <person name="Neiman D."/>
            <person name="Pearson M."/>
            <person name="Roberts A."/>
            <person name="Saif S."/>
            <person name="Shea T."/>
            <person name="Shenoy N."/>
            <person name="Sisk P."/>
            <person name="Stolte C."/>
            <person name="Sykes S."/>
            <person name="Walk T."/>
            <person name="White J."/>
            <person name="Yandava C."/>
            <person name="Haas B."/>
            <person name="Nusbaum C."/>
            <person name="Birren B."/>
        </authorList>
    </citation>
    <scope>NUCLEOTIDE SEQUENCE</scope>
    <source>
        <strain evidence="23">R3-111a-1</strain>
    </source>
</reference>
<dbReference type="Proteomes" id="UP000006039">
    <property type="component" value="Unassembled WGS sequence"/>
</dbReference>
<dbReference type="InterPro" id="IPR058681">
    <property type="entry name" value="HEAT_MEC1_N"/>
</dbReference>
<dbReference type="FunFam" id="1.10.1070.11:FF:000031">
    <property type="entry name" value="Phosphatidyl inositol 3-kinase"/>
    <property type="match status" value="1"/>
</dbReference>
<comment type="subcellular location">
    <subcellularLocation>
        <location evidence="1">Nucleus</location>
    </subcellularLocation>
</comment>
<dbReference type="InterPro" id="IPR014009">
    <property type="entry name" value="PIK_FAT"/>
</dbReference>
<dbReference type="GO" id="GO:0004674">
    <property type="term" value="F:protein serine/threonine kinase activity"/>
    <property type="evidence" value="ECO:0007669"/>
    <property type="project" value="UniProtKB-KW"/>
</dbReference>
<dbReference type="Pfam" id="PF23593">
    <property type="entry name" value="HEAT_ATR"/>
    <property type="match status" value="1"/>
</dbReference>
<keyword evidence="15" id="KW-0469">Meiosis</keyword>
<keyword evidence="8" id="KW-0547">Nucleotide-binding</keyword>
<dbReference type="Pfam" id="PF02260">
    <property type="entry name" value="FATC"/>
    <property type="match status" value="1"/>
</dbReference>
<accession>J3PDA1</accession>
<evidence type="ECO:0000256" key="19">
    <source>
        <dbReference type="ARBA" id="ARBA00033001"/>
    </source>
</evidence>
<dbReference type="eggNOG" id="KOG0890">
    <property type="taxonomic scope" value="Eukaryota"/>
</dbReference>
<dbReference type="InterPro" id="IPR012993">
    <property type="entry name" value="UME"/>
</dbReference>
<dbReference type="GeneID" id="20351927"/>
<evidence type="ECO:0000259" key="21">
    <source>
        <dbReference type="PROSITE" id="PS51189"/>
    </source>
</evidence>
<proteinExistence type="inferred from homology"/>
<dbReference type="HOGENOM" id="CLU_000178_4_1_1"/>
<dbReference type="SUPFAM" id="SSF48371">
    <property type="entry name" value="ARM repeat"/>
    <property type="match status" value="1"/>
</dbReference>
<dbReference type="EC" id="2.7.11.1" evidence="4"/>
<dbReference type="InterPro" id="IPR036940">
    <property type="entry name" value="PI3/4_kinase_cat_sf"/>
</dbReference>
<evidence type="ECO:0000256" key="10">
    <source>
        <dbReference type="ARBA" id="ARBA00022777"/>
    </source>
</evidence>
<dbReference type="Pfam" id="PF00454">
    <property type="entry name" value="PI3_PI4_kinase"/>
    <property type="match status" value="1"/>
</dbReference>
<keyword evidence="12" id="KW-0156">Chromatin regulator</keyword>
<dbReference type="PROSITE" id="PS51189">
    <property type="entry name" value="FAT"/>
    <property type="match status" value="1"/>
</dbReference>
<evidence type="ECO:0000256" key="7">
    <source>
        <dbReference type="ARBA" id="ARBA00022679"/>
    </source>
</evidence>
<dbReference type="SUPFAM" id="SSF56112">
    <property type="entry name" value="Protein kinase-like (PK-like)"/>
    <property type="match status" value="1"/>
</dbReference>
<evidence type="ECO:0000256" key="11">
    <source>
        <dbReference type="ARBA" id="ARBA00022840"/>
    </source>
</evidence>
<dbReference type="GO" id="GO:0000077">
    <property type="term" value="P:DNA damage checkpoint signaling"/>
    <property type="evidence" value="ECO:0007669"/>
    <property type="project" value="TreeGrafter"/>
</dbReference>
<feature type="domain" description="PI3K/PI4K catalytic" evidence="20">
    <location>
        <begin position="2119"/>
        <end position="2430"/>
    </location>
</feature>
<evidence type="ECO:0000256" key="5">
    <source>
        <dbReference type="ARBA" id="ARBA00021345"/>
    </source>
</evidence>
<dbReference type="GO" id="GO:0005634">
    <property type="term" value="C:nucleus"/>
    <property type="evidence" value="ECO:0007669"/>
    <property type="project" value="UniProtKB-SubCell"/>
</dbReference>
<dbReference type="Pfam" id="PF25030">
    <property type="entry name" value="M-HEAT_ATR"/>
    <property type="match status" value="1"/>
</dbReference>
<dbReference type="Pfam" id="PF02259">
    <property type="entry name" value="FAT"/>
    <property type="match status" value="1"/>
</dbReference>
<reference evidence="24" key="5">
    <citation type="submission" date="2018-04" db="UniProtKB">
        <authorList>
            <consortium name="EnsemblFungi"/>
        </authorList>
    </citation>
    <scope>IDENTIFICATION</scope>
    <source>
        <strain evidence="24">R3-111a-1</strain>
    </source>
</reference>
<dbReference type="EMBL" id="GL385401">
    <property type="protein sequence ID" value="EJT70446.1"/>
    <property type="molecule type" value="Genomic_DNA"/>
</dbReference>
<dbReference type="InterPro" id="IPR057564">
    <property type="entry name" value="HEAT_ATR"/>
</dbReference>
<evidence type="ECO:0000256" key="14">
    <source>
        <dbReference type="ARBA" id="ARBA00023242"/>
    </source>
</evidence>
<evidence type="ECO:0000256" key="16">
    <source>
        <dbReference type="ARBA" id="ARBA00025079"/>
    </source>
</evidence>
<dbReference type="Gene3D" id="1.10.1070.11">
    <property type="entry name" value="Phosphatidylinositol 3-/4-kinase, catalytic domain"/>
    <property type="match status" value="1"/>
</dbReference>
<keyword evidence="10 23" id="KW-0418">Kinase</keyword>
<evidence type="ECO:0000259" key="22">
    <source>
        <dbReference type="PROSITE" id="PS51190"/>
    </source>
</evidence>
<gene>
    <name evidence="24" type="primary">20351927</name>
    <name evidence="23" type="ORF">GGTG_11469</name>
</gene>
<evidence type="ECO:0000259" key="20">
    <source>
        <dbReference type="PROSITE" id="PS50290"/>
    </source>
</evidence>